<proteinExistence type="predicted"/>
<sequence>MYRRKLLLIPFILSLVVLLPTVTADCNPSETYTVLSVFPAGDWLLIAVGHVSWTCEMVAGEWVSKPNLPDSNVDYYILTDGKEAFLLGSVNPLLTNATPVSFINGTLYVLRTKETEEPFQNVTVSVNGEPHNFTLFKHVTTEETYHFNGWCFNVVSRCTITAYPNGNITRECRGEPVNASAFELPRTPLQGEPVIFEEGKLRFTLDGKDYTLLPPAGFNASSANFTAFKAAQGPVIVNMEQVVLPAGVGIEETHLIFVPEGGKASPIRISRDFSRLLCKSPQTGDANSSTPQVTPEEKSICGPGLIVLVSTLFLLLGRQRD</sequence>
<dbReference type="EMBL" id="CP008887">
    <property type="protein sequence ID" value="AIU68980.1"/>
    <property type="molecule type" value="Genomic_DNA"/>
</dbReference>
<dbReference type="GeneID" id="25151956"/>
<evidence type="ECO:0000313" key="1">
    <source>
        <dbReference type="EMBL" id="AIU68980.1"/>
    </source>
</evidence>
<accession>A0A097QR90</accession>
<dbReference type="Proteomes" id="UP000029980">
    <property type="component" value="Chromosome"/>
</dbReference>
<protein>
    <submittedName>
        <fullName evidence="1">Uncharacterized protein</fullName>
    </submittedName>
</protein>
<dbReference type="AlphaFoldDB" id="A0A097QR90"/>
<dbReference type="RefSeq" id="WP_050001964.1">
    <property type="nucleotide sequence ID" value="NZ_CP008887.1"/>
</dbReference>
<evidence type="ECO:0000313" key="2">
    <source>
        <dbReference type="Proteomes" id="UP000029980"/>
    </source>
</evidence>
<organism evidence="1 2">
    <name type="scientific">Thermococcus eurythermalis</name>
    <dbReference type="NCBI Taxonomy" id="1505907"/>
    <lineage>
        <taxon>Archaea</taxon>
        <taxon>Methanobacteriati</taxon>
        <taxon>Methanobacteriota</taxon>
        <taxon>Thermococci</taxon>
        <taxon>Thermococcales</taxon>
        <taxon>Thermococcaceae</taxon>
        <taxon>Thermococcus</taxon>
    </lineage>
</organism>
<dbReference type="STRING" id="1505907.TEU_00735"/>
<dbReference type="HOGENOM" id="CLU_798375_0_0_2"/>
<reference evidence="1 2" key="1">
    <citation type="journal article" date="2015" name="Int. J. Syst. Evol. Microbiol.">
        <title>Thermococcus eurythermalis sp. nov., a conditional piezophilic hyperthermophilic archaeon with a wide temperature range isolated from an oil-immersed chimney in the Guaymas Basin.</title>
        <authorList>
            <person name="Zhao W."/>
            <person name="Zeng X."/>
            <person name="Xiao X."/>
        </authorList>
    </citation>
    <scope>NUCLEOTIDE SEQUENCE [LARGE SCALE GENOMIC DNA]</scope>
    <source>
        <strain evidence="1 2">A501</strain>
    </source>
</reference>
<dbReference type="KEGG" id="teu:TEU_00735"/>
<dbReference type="OrthoDB" id="96683at2157"/>
<gene>
    <name evidence="1" type="ORF">TEU_00735</name>
</gene>
<keyword evidence="2" id="KW-1185">Reference proteome</keyword>
<name>A0A097QR90_9EURY</name>